<dbReference type="SUPFAM" id="SSF48264">
    <property type="entry name" value="Cytochrome P450"/>
    <property type="match status" value="1"/>
</dbReference>
<evidence type="ECO:0000313" key="7">
    <source>
        <dbReference type="RefSeq" id="XP_014674458.1"/>
    </source>
</evidence>
<keyword evidence="3" id="KW-0408">Iron</keyword>
<sequence>MAAASALVSTLLSGRNILAIIAFGLLAVFSWPYWRRPRNAPPGPLGLPLLGSILSFGKHPGQYLRSLTQTYGTVISLYIGSEFVVVLNDVESAKHAFLKYGDIVSGRDVSGIVQDGAECFFNRKNKLYFGLIGTNGAIWKTHRKFSLNALRDFGMGKASMEEKIKEEIGALLPELRSYEGRAFDNRFY</sequence>
<dbReference type="InterPro" id="IPR002401">
    <property type="entry name" value="Cyt_P450_E_grp-I"/>
</dbReference>
<comment type="similarity">
    <text evidence="1">Belongs to the cytochrome P450 family.</text>
</comment>
<evidence type="ECO:0000256" key="4">
    <source>
        <dbReference type="ARBA" id="ARBA00023033"/>
    </source>
</evidence>
<dbReference type="InterPro" id="IPR036396">
    <property type="entry name" value="Cyt_P450_sf"/>
</dbReference>
<keyword evidence="5" id="KW-0812">Transmembrane</keyword>
<proteinExistence type="inferred from homology"/>
<dbReference type="PANTHER" id="PTHR24300:SF403">
    <property type="entry name" value="CYTOCHROME P450 306A1"/>
    <property type="match status" value="1"/>
</dbReference>
<dbReference type="Gene3D" id="1.10.630.10">
    <property type="entry name" value="Cytochrome P450"/>
    <property type="match status" value="1"/>
</dbReference>
<keyword evidence="5" id="KW-0472">Membrane</keyword>
<evidence type="ECO:0000256" key="1">
    <source>
        <dbReference type="ARBA" id="ARBA00010617"/>
    </source>
</evidence>
<name>A0ABM1EQI7_PRICU</name>
<dbReference type="PANTHER" id="PTHR24300">
    <property type="entry name" value="CYTOCHROME P450 508A4-RELATED"/>
    <property type="match status" value="1"/>
</dbReference>
<dbReference type="PRINTS" id="PR00463">
    <property type="entry name" value="EP450I"/>
</dbReference>
<dbReference type="Proteomes" id="UP000695022">
    <property type="component" value="Unplaced"/>
</dbReference>
<keyword evidence="5" id="KW-1133">Transmembrane helix</keyword>
<keyword evidence="4" id="KW-0560">Oxidoreductase</keyword>
<dbReference type="InterPro" id="IPR001128">
    <property type="entry name" value="Cyt_P450"/>
</dbReference>
<organism evidence="6 7">
    <name type="scientific">Priapulus caudatus</name>
    <name type="common">Priapulid worm</name>
    <dbReference type="NCBI Taxonomy" id="37621"/>
    <lineage>
        <taxon>Eukaryota</taxon>
        <taxon>Metazoa</taxon>
        <taxon>Ecdysozoa</taxon>
        <taxon>Scalidophora</taxon>
        <taxon>Priapulida</taxon>
        <taxon>Priapulimorpha</taxon>
        <taxon>Priapulimorphida</taxon>
        <taxon>Priapulidae</taxon>
        <taxon>Priapulus</taxon>
    </lineage>
</organism>
<dbReference type="InterPro" id="IPR050182">
    <property type="entry name" value="Cytochrome_P450_fam2"/>
</dbReference>
<feature type="transmembrane region" description="Helical" evidence="5">
    <location>
        <begin position="17"/>
        <end position="34"/>
    </location>
</feature>
<evidence type="ECO:0000313" key="6">
    <source>
        <dbReference type="Proteomes" id="UP000695022"/>
    </source>
</evidence>
<dbReference type="RefSeq" id="XP_014674458.1">
    <property type="nucleotide sequence ID" value="XM_014818972.1"/>
</dbReference>
<protein>
    <submittedName>
        <fullName evidence="7">Cytochrome P450 2C14-like</fullName>
    </submittedName>
</protein>
<evidence type="ECO:0000256" key="3">
    <source>
        <dbReference type="ARBA" id="ARBA00023004"/>
    </source>
</evidence>
<dbReference type="GeneID" id="106814634"/>
<keyword evidence="6" id="KW-1185">Reference proteome</keyword>
<gene>
    <name evidence="7" type="primary">LOC106814634</name>
</gene>
<keyword evidence="4" id="KW-0503">Monooxygenase</keyword>
<accession>A0ABM1EQI7</accession>
<evidence type="ECO:0000256" key="2">
    <source>
        <dbReference type="ARBA" id="ARBA00022723"/>
    </source>
</evidence>
<evidence type="ECO:0000256" key="5">
    <source>
        <dbReference type="SAM" id="Phobius"/>
    </source>
</evidence>
<reference evidence="7" key="1">
    <citation type="submission" date="2025-08" db="UniProtKB">
        <authorList>
            <consortium name="RefSeq"/>
        </authorList>
    </citation>
    <scope>IDENTIFICATION</scope>
</reference>
<dbReference type="Pfam" id="PF00067">
    <property type="entry name" value="p450"/>
    <property type="match status" value="1"/>
</dbReference>
<keyword evidence="2" id="KW-0479">Metal-binding</keyword>